<evidence type="ECO:0000313" key="7">
    <source>
        <dbReference type="Proteomes" id="UP000002051"/>
    </source>
</evidence>
<dbReference type="Pfam" id="PF13812">
    <property type="entry name" value="PPR_3"/>
    <property type="match status" value="1"/>
</dbReference>
<dbReference type="GO" id="GO:0005737">
    <property type="term" value="C:cytoplasm"/>
    <property type="evidence" value="ECO:0000318"/>
    <property type="project" value="GO_Central"/>
</dbReference>
<feature type="repeat" description="PPR" evidence="3">
    <location>
        <begin position="177"/>
        <end position="211"/>
    </location>
</feature>
<proteinExistence type="inferred from homology"/>
<feature type="repeat" description="PPR" evidence="3">
    <location>
        <begin position="282"/>
        <end position="312"/>
    </location>
</feature>
<dbReference type="NCBIfam" id="TIGR00756">
    <property type="entry name" value="PPR"/>
    <property type="match status" value="7"/>
</dbReference>
<feature type="repeat" description="PPR" evidence="3">
    <location>
        <begin position="353"/>
        <end position="387"/>
    </location>
</feature>
<evidence type="ECO:0000256" key="1">
    <source>
        <dbReference type="ARBA" id="ARBA00007626"/>
    </source>
</evidence>
<dbReference type="InterPro" id="IPR033443">
    <property type="entry name" value="PROP1-like_PPR_dom"/>
</dbReference>
<dbReference type="Pfam" id="PF17177">
    <property type="entry name" value="PPR_long"/>
    <property type="match status" value="1"/>
</dbReference>
<evidence type="ECO:0000259" key="4">
    <source>
        <dbReference type="Pfam" id="PF17177"/>
    </source>
</evidence>
<dbReference type="PANTHER" id="PTHR47447:SF10">
    <property type="entry name" value="PENTATRICOPEPTIDE (PPR) REPEAT PROTEIN"/>
    <property type="match status" value="1"/>
</dbReference>
<feature type="repeat" description="PPR" evidence="3">
    <location>
        <begin position="318"/>
        <end position="352"/>
    </location>
</feature>
<keyword evidence="2" id="KW-0677">Repeat</keyword>
<feature type="repeat" description="PPR" evidence="3">
    <location>
        <begin position="72"/>
        <end position="106"/>
    </location>
</feature>
<name>A0A072VFP0_MEDTR</name>
<dbReference type="GO" id="GO:0006397">
    <property type="term" value="P:mRNA processing"/>
    <property type="evidence" value="ECO:0000318"/>
    <property type="project" value="GO_Central"/>
</dbReference>
<evidence type="ECO:0000256" key="3">
    <source>
        <dbReference type="PROSITE-ProRule" id="PRU00708"/>
    </source>
</evidence>
<evidence type="ECO:0000313" key="5">
    <source>
        <dbReference type="EMBL" id="KEH36975.1"/>
    </source>
</evidence>
<dbReference type="EMBL" id="CM001218">
    <property type="protein sequence ID" value="KEH36975.1"/>
    <property type="molecule type" value="Genomic_DNA"/>
</dbReference>
<evidence type="ECO:0000256" key="2">
    <source>
        <dbReference type="ARBA" id="ARBA00022737"/>
    </source>
</evidence>
<dbReference type="PROSITE" id="PS51375">
    <property type="entry name" value="PPR"/>
    <property type="match status" value="7"/>
</dbReference>
<organism evidence="5 7">
    <name type="scientific">Medicago truncatula</name>
    <name type="common">Barrel medic</name>
    <name type="synonym">Medicago tribuloides</name>
    <dbReference type="NCBI Taxonomy" id="3880"/>
    <lineage>
        <taxon>Eukaryota</taxon>
        <taxon>Viridiplantae</taxon>
        <taxon>Streptophyta</taxon>
        <taxon>Embryophyta</taxon>
        <taxon>Tracheophyta</taxon>
        <taxon>Spermatophyta</taxon>
        <taxon>Magnoliopsida</taxon>
        <taxon>eudicotyledons</taxon>
        <taxon>Gunneridae</taxon>
        <taxon>Pentapetalae</taxon>
        <taxon>rosids</taxon>
        <taxon>fabids</taxon>
        <taxon>Fabales</taxon>
        <taxon>Fabaceae</taxon>
        <taxon>Papilionoideae</taxon>
        <taxon>50 kb inversion clade</taxon>
        <taxon>NPAAA clade</taxon>
        <taxon>Hologalegina</taxon>
        <taxon>IRL clade</taxon>
        <taxon>Trifolieae</taxon>
        <taxon>Medicago</taxon>
    </lineage>
</organism>
<dbReference type="InterPro" id="IPR011990">
    <property type="entry name" value="TPR-like_helical_dom_sf"/>
</dbReference>
<dbReference type="Pfam" id="PF13041">
    <property type="entry name" value="PPR_2"/>
    <property type="match status" value="1"/>
</dbReference>
<gene>
    <name evidence="5" type="ordered locus">MTR_2g026600</name>
</gene>
<dbReference type="GO" id="GO:0003729">
    <property type="term" value="F:mRNA binding"/>
    <property type="evidence" value="ECO:0000318"/>
    <property type="project" value="GO_Central"/>
</dbReference>
<dbReference type="HOGENOM" id="CLU_018319_1_0_1"/>
<protein>
    <submittedName>
        <fullName evidence="5">PPR containing plant protein</fullName>
    </submittedName>
</protein>
<dbReference type="EnsemblPlants" id="KEH36975">
    <property type="protein sequence ID" value="KEH36975"/>
    <property type="gene ID" value="MTR_2g026600"/>
</dbReference>
<dbReference type="InterPro" id="IPR002885">
    <property type="entry name" value="PPR_rpt"/>
</dbReference>
<dbReference type="PANTHER" id="PTHR47447">
    <property type="entry name" value="OS03G0856100 PROTEIN"/>
    <property type="match status" value="1"/>
</dbReference>
<feature type="domain" description="PROP1-like PPR" evidence="4">
    <location>
        <begin position="266"/>
        <end position="402"/>
    </location>
</feature>
<reference evidence="6" key="3">
    <citation type="submission" date="2015-04" db="UniProtKB">
        <authorList>
            <consortium name="EnsemblPlants"/>
        </authorList>
    </citation>
    <scope>IDENTIFICATION</scope>
    <source>
        <strain evidence="6">cv. Jemalong A17</strain>
    </source>
</reference>
<feature type="repeat" description="PPR" evidence="3">
    <location>
        <begin position="212"/>
        <end position="246"/>
    </location>
</feature>
<accession>A0A072VFP0</accession>
<keyword evidence="7" id="KW-1185">Reference proteome</keyword>
<dbReference type="SUPFAM" id="SSF48452">
    <property type="entry name" value="TPR-like"/>
    <property type="match status" value="1"/>
</dbReference>
<dbReference type="Gene3D" id="1.25.40.10">
    <property type="entry name" value="Tetratricopeptide repeat domain"/>
    <property type="match status" value="3"/>
</dbReference>
<comment type="similarity">
    <text evidence="1">Belongs to the PPR family. P subfamily.</text>
</comment>
<sequence>MLHTHTLCSSFPSTLTPFSTLHPNRKLFSIQNPDAKSPPLSKSHIRVNPKNPKIIQNPDAKYFVDKIESVKCVVLYNVMMKKFREIKNFENAEKLFDEMLQRGVKPNVVTFSTMITCAELCSMHHKAVEWFEMMGSFECKPSDDLSATIIGSYACVGDVDTALRLYDCSKKEKWDHDKRVFTALIKMYGNLGNYDGCESIYNDMKVLGVKVNYTTYTSMLYAMENAKRAWKAKAIYEEMLTNGFSPDGSTYRVVLKAYCTGRYKDDALSVYKEMKEKGINIGRILYNMLLKMCADVGYVDEAVEIFKDMKHSETCHPNSFTYSSMVNMYSCTGNFSEAEDMLNEMIGGGFEPNISILTSLIGCYGNAKRTDDVVRIFDKLLDLGISSDDRLCGRLLHVMTRIPKQELGKITDCIEKANPKLGFVVRNLMEEREGADFRKEALELFNSIDDYVIKKSLCNKLIDLCGRSFPPVLGIYTGTQKNKSAPRVVESYMKEHNAPFQKDADMAGWFLTTNGAVKLWLQSNGSSVTDDSLNQ</sequence>
<dbReference type="AlphaFoldDB" id="A0A072VFP0"/>
<dbReference type="Proteomes" id="UP000002051">
    <property type="component" value="Chromosome 2"/>
</dbReference>
<reference evidence="5 7" key="1">
    <citation type="journal article" date="2011" name="Nature">
        <title>The Medicago genome provides insight into the evolution of rhizobial symbioses.</title>
        <authorList>
            <person name="Young N.D."/>
            <person name="Debelle F."/>
            <person name="Oldroyd G.E."/>
            <person name="Geurts R."/>
            <person name="Cannon S.B."/>
            <person name="Udvardi M.K."/>
            <person name="Benedito V.A."/>
            <person name="Mayer K.F."/>
            <person name="Gouzy J."/>
            <person name="Schoof H."/>
            <person name="Van de Peer Y."/>
            <person name="Proost S."/>
            <person name="Cook D.R."/>
            <person name="Meyers B.C."/>
            <person name="Spannagl M."/>
            <person name="Cheung F."/>
            <person name="De Mita S."/>
            <person name="Krishnakumar V."/>
            <person name="Gundlach H."/>
            <person name="Zhou S."/>
            <person name="Mudge J."/>
            <person name="Bharti A.K."/>
            <person name="Murray J.D."/>
            <person name="Naoumkina M.A."/>
            <person name="Rosen B."/>
            <person name="Silverstein K.A."/>
            <person name="Tang H."/>
            <person name="Rombauts S."/>
            <person name="Zhao P.X."/>
            <person name="Zhou P."/>
            <person name="Barbe V."/>
            <person name="Bardou P."/>
            <person name="Bechner M."/>
            <person name="Bellec A."/>
            <person name="Berger A."/>
            <person name="Berges H."/>
            <person name="Bidwell S."/>
            <person name="Bisseling T."/>
            <person name="Choisne N."/>
            <person name="Couloux A."/>
            <person name="Denny R."/>
            <person name="Deshpande S."/>
            <person name="Dai X."/>
            <person name="Doyle J.J."/>
            <person name="Dudez A.M."/>
            <person name="Farmer A.D."/>
            <person name="Fouteau S."/>
            <person name="Franken C."/>
            <person name="Gibelin C."/>
            <person name="Gish J."/>
            <person name="Goldstein S."/>
            <person name="Gonzalez A.J."/>
            <person name="Green P.J."/>
            <person name="Hallab A."/>
            <person name="Hartog M."/>
            <person name="Hua A."/>
            <person name="Humphray S.J."/>
            <person name="Jeong D.H."/>
            <person name="Jing Y."/>
            <person name="Jocker A."/>
            <person name="Kenton S.M."/>
            <person name="Kim D.J."/>
            <person name="Klee K."/>
            <person name="Lai H."/>
            <person name="Lang C."/>
            <person name="Lin S."/>
            <person name="Macmil S.L."/>
            <person name="Magdelenat G."/>
            <person name="Matthews L."/>
            <person name="McCorrison J."/>
            <person name="Monaghan E.L."/>
            <person name="Mun J.H."/>
            <person name="Najar F.Z."/>
            <person name="Nicholson C."/>
            <person name="Noirot C."/>
            <person name="O'Bleness M."/>
            <person name="Paule C.R."/>
            <person name="Poulain J."/>
            <person name="Prion F."/>
            <person name="Qin B."/>
            <person name="Qu C."/>
            <person name="Retzel E.F."/>
            <person name="Riddle C."/>
            <person name="Sallet E."/>
            <person name="Samain S."/>
            <person name="Samson N."/>
            <person name="Sanders I."/>
            <person name="Saurat O."/>
            <person name="Scarpelli C."/>
            <person name="Schiex T."/>
            <person name="Segurens B."/>
            <person name="Severin A.J."/>
            <person name="Sherrier D.J."/>
            <person name="Shi R."/>
            <person name="Sims S."/>
            <person name="Singer S.R."/>
            <person name="Sinharoy S."/>
            <person name="Sterck L."/>
            <person name="Viollet A."/>
            <person name="Wang B.B."/>
            <person name="Wang K."/>
            <person name="Wang M."/>
            <person name="Wang X."/>
            <person name="Warfsmann J."/>
            <person name="Weissenbach J."/>
            <person name="White D.D."/>
            <person name="White J.D."/>
            <person name="Wiley G.B."/>
            <person name="Wincker P."/>
            <person name="Xing Y."/>
            <person name="Yang L."/>
            <person name="Yao Z."/>
            <person name="Ying F."/>
            <person name="Zhai J."/>
            <person name="Zhou L."/>
            <person name="Zuber A."/>
            <person name="Denarie J."/>
            <person name="Dixon R.A."/>
            <person name="May G.D."/>
            <person name="Schwartz D.C."/>
            <person name="Rogers J."/>
            <person name="Quetier F."/>
            <person name="Town C.D."/>
            <person name="Roe B.A."/>
        </authorList>
    </citation>
    <scope>NUCLEOTIDE SEQUENCE [LARGE SCALE GENOMIC DNA]</scope>
    <source>
        <strain evidence="5">A17</strain>
        <strain evidence="6 7">cv. Jemalong A17</strain>
    </source>
</reference>
<reference evidence="5 7" key="2">
    <citation type="journal article" date="2014" name="BMC Genomics">
        <title>An improved genome release (version Mt4.0) for the model legume Medicago truncatula.</title>
        <authorList>
            <person name="Tang H."/>
            <person name="Krishnakumar V."/>
            <person name="Bidwell S."/>
            <person name="Rosen B."/>
            <person name="Chan A."/>
            <person name="Zhou S."/>
            <person name="Gentzbittel L."/>
            <person name="Childs K.L."/>
            <person name="Yandell M."/>
            <person name="Gundlach H."/>
            <person name="Mayer K.F."/>
            <person name="Schwartz D.C."/>
            <person name="Town C.D."/>
        </authorList>
    </citation>
    <scope>GENOME REANNOTATION</scope>
    <source>
        <strain evidence="5">A17</strain>
        <strain evidence="6 7">cv. Jemalong A17</strain>
    </source>
</reference>
<evidence type="ECO:0000313" key="6">
    <source>
        <dbReference type="EnsemblPlants" id="KEH36975"/>
    </source>
</evidence>
<feature type="repeat" description="PPR" evidence="3">
    <location>
        <begin position="247"/>
        <end position="281"/>
    </location>
</feature>